<name>A0A183DX16_9BILA</name>
<organism evidence="4">
    <name type="scientific">Gongylonema pulchrum</name>
    <dbReference type="NCBI Taxonomy" id="637853"/>
    <lineage>
        <taxon>Eukaryota</taxon>
        <taxon>Metazoa</taxon>
        <taxon>Ecdysozoa</taxon>
        <taxon>Nematoda</taxon>
        <taxon>Chromadorea</taxon>
        <taxon>Rhabditida</taxon>
        <taxon>Spirurina</taxon>
        <taxon>Spiruromorpha</taxon>
        <taxon>Spiruroidea</taxon>
        <taxon>Gongylonematidae</taxon>
        <taxon>Gongylonema</taxon>
    </lineage>
</organism>
<protein>
    <submittedName>
        <fullName evidence="4">Polysacc_synt_4 domain-containing protein</fullName>
    </submittedName>
</protein>
<accession>A0A183DX16</accession>
<dbReference type="AlphaFoldDB" id="A0A183DX16"/>
<dbReference type="Pfam" id="PF04669">
    <property type="entry name" value="PBDC1"/>
    <property type="match status" value="2"/>
</dbReference>
<dbReference type="GO" id="GO:0005737">
    <property type="term" value="C:cytoplasm"/>
    <property type="evidence" value="ECO:0007669"/>
    <property type="project" value="TreeGrafter"/>
</dbReference>
<reference evidence="2 3" key="2">
    <citation type="submission" date="2018-11" db="EMBL/GenBank/DDBJ databases">
        <authorList>
            <consortium name="Pathogen Informatics"/>
        </authorList>
    </citation>
    <scope>NUCLEOTIDE SEQUENCE [LARGE SCALE GENOMIC DNA]</scope>
</reference>
<gene>
    <name evidence="2" type="ORF">GPUH_LOCUS13257</name>
</gene>
<dbReference type="InterPro" id="IPR023139">
    <property type="entry name" value="PBDC1-like_dom_sf"/>
</dbReference>
<proteinExistence type="predicted"/>
<dbReference type="PANTHER" id="PTHR13410">
    <property type="entry name" value="PROTEIN PBDC1"/>
    <property type="match status" value="1"/>
</dbReference>
<dbReference type="Proteomes" id="UP000271098">
    <property type="component" value="Unassembled WGS sequence"/>
</dbReference>
<reference evidence="4" key="1">
    <citation type="submission" date="2016-06" db="UniProtKB">
        <authorList>
            <consortium name="WormBaseParasite"/>
        </authorList>
    </citation>
    <scope>IDENTIFICATION</scope>
</reference>
<evidence type="ECO:0000259" key="1">
    <source>
        <dbReference type="Pfam" id="PF04669"/>
    </source>
</evidence>
<feature type="domain" description="Polysaccharide biosynthesis" evidence="1">
    <location>
        <begin position="135"/>
        <end position="246"/>
    </location>
</feature>
<dbReference type="InterPro" id="IPR008476">
    <property type="entry name" value="PBDC1_metazoa/fungi"/>
</dbReference>
<dbReference type="InterPro" id="IPR021148">
    <property type="entry name" value="Polysacc_synth_dom"/>
</dbReference>
<dbReference type="WBParaSite" id="GPUH_0001327201-mRNA-1">
    <property type="protein sequence ID" value="GPUH_0001327201-mRNA-1"/>
    <property type="gene ID" value="GPUH_0001327201"/>
</dbReference>
<sequence length="247" mass="28476">MTGPEKSPDVAEQVSFGGTAYSNEPSVEVAWAVQVTEVELKGENKQRWYTFCEHFREEIKDYNLGTIMRIGADGAYTETNTIIVPKIIYLAIEIARNKEGLNERHKESFKIEHEKISREGGNICYPFCACLVVFLKAAERASIHMSLLMACDTKMLTMHKKHNDIYEKFREMFPDLNVERVTEVELKGENKQRWYTFCEHFREEIKDYNLGTIMRIGADGAYSESNTIIVPKIIYLAIEIARNKEAL</sequence>
<feature type="domain" description="Polysaccharide biosynthesis" evidence="1">
    <location>
        <begin position="35"/>
        <end position="105"/>
    </location>
</feature>
<dbReference type="Gene3D" id="1.10.3560.10">
    <property type="entry name" value="yst0336 like domain"/>
    <property type="match status" value="2"/>
</dbReference>
<dbReference type="EMBL" id="UYRT01080049">
    <property type="protein sequence ID" value="VDN21934.1"/>
    <property type="molecule type" value="Genomic_DNA"/>
</dbReference>
<dbReference type="PANTHER" id="PTHR13410:SF9">
    <property type="entry name" value="PROTEIN PBDC1"/>
    <property type="match status" value="1"/>
</dbReference>
<dbReference type="OrthoDB" id="10248897at2759"/>
<evidence type="ECO:0000313" key="2">
    <source>
        <dbReference type="EMBL" id="VDN21934.1"/>
    </source>
</evidence>
<evidence type="ECO:0000313" key="3">
    <source>
        <dbReference type="Proteomes" id="UP000271098"/>
    </source>
</evidence>
<evidence type="ECO:0000313" key="4">
    <source>
        <dbReference type="WBParaSite" id="GPUH_0001327201-mRNA-1"/>
    </source>
</evidence>
<keyword evidence="3" id="KW-1185">Reference proteome</keyword>